<gene>
    <name evidence="1" type="ORF">RG47T_4086</name>
</gene>
<evidence type="ECO:0000313" key="1">
    <source>
        <dbReference type="EMBL" id="OKS88615.1"/>
    </source>
</evidence>
<name>A0A1Q6A3N1_9SPHI</name>
<evidence type="ECO:0000313" key="2">
    <source>
        <dbReference type="Proteomes" id="UP000186720"/>
    </source>
</evidence>
<accession>A0A1Q6A3N1</accession>
<dbReference type="Proteomes" id="UP000186720">
    <property type="component" value="Unassembled WGS sequence"/>
</dbReference>
<dbReference type="AlphaFoldDB" id="A0A1Q6A3N1"/>
<reference evidence="1 2" key="1">
    <citation type="submission" date="2016-11" db="EMBL/GenBank/DDBJ databases">
        <title>Whole Genome Sequencing of Mucilaginibacter polytrichastri RG4-7(T) isolated from the moss sample.</title>
        <authorList>
            <person name="Li Y."/>
        </authorList>
    </citation>
    <scope>NUCLEOTIDE SEQUENCE [LARGE SCALE GENOMIC DNA]</scope>
    <source>
        <strain evidence="1 2">RG4-7</strain>
    </source>
</reference>
<organism evidence="1 2">
    <name type="scientific">Mucilaginibacter polytrichastri</name>
    <dbReference type="NCBI Taxonomy" id="1302689"/>
    <lineage>
        <taxon>Bacteria</taxon>
        <taxon>Pseudomonadati</taxon>
        <taxon>Bacteroidota</taxon>
        <taxon>Sphingobacteriia</taxon>
        <taxon>Sphingobacteriales</taxon>
        <taxon>Sphingobacteriaceae</taxon>
        <taxon>Mucilaginibacter</taxon>
    </lineage>
</organism>
<comment type="caution">
    <text evidence="1">The sequence shown here is derived from an EMBL/GenBank/DDBJ whole genome shotgun (WGS) entry which is preliminary data.</text>
</comment>
<protein>
    <submittedName>
        <fullName evidence="1">Uncharacterized protein</fullName>
    </submittedName>
</protein>
<dbReference type="EMBL" id="MPPL01000001">
    <property type="protein sequence ID" value="OKS88615.1"/>
    <property type="molecule type" value="Genomic_DNA"/>
</dbReference>
<keyword evidence="2" id="KW-1185">Reference proteome</keyword>
<dbReference type="STRING" id="1302689.RG47T_4086"/>
<sequence length="43" mass="5334">MVLINVSAFRTNFYQFGFGDIKDKIKEKLDYLDNRQKYRWDEK</sequence>
<proteinExistence type="predicted"/>